<keyword evidence="1 5" id="KW-0378">Hydrolase</keyword>
<dbReference type="OrthoDB" id="9771666at2"/>
<name>A0A4Q2IKW3_9SPHN</name>
<dbReference type="AlphaFoldDB" id="A0A4Q2IKW3"/>
<dbReference type="EMBL" id="SDPT01000004">
    <property type="protein sequence ID" value="RXZ29891.1"/>
    <property type="molecule type" value="Genomic_DNA"/>
</dbReference>
<evidence type="ECO:0000313" key="5">
    <source>
        <dbReference type="EMBL" id="RXZ29891.1"/>
    </source>
</evidence>
<evidence type="ECO:0000256" key="3">
    <source>
        <dbReference type="SAM" id="SignalP"/>
    </source>
</evidence>
<dbReference type="PANTHER" id="PTHR48081:SF6">
    <property type="entry name" value="PEPTIDASE S9 PROLYL OLIGOPEPTIDASE CATALYTIC DOMAIN-CONTAINING PROTEIN"/>
    <property type="match status" value="1"/>
</dbReference>
<reference evidence="5 6" key="1">
    <citation type="submission" date="2019-01" db="EMBL/GenBank/DDBJ databases">
        <title>Sphingomonas mucosissima sp. nov. and Sphingomonas desiccabilis sp. nov., from biological soil crusts in the Colorado Plateau, USA.</title>
        <authorList>
            <person name="Zhu D."/>
        </authorList>
    </citation>
    <scope>NUCLEOTIDE SEQUENCE [LARGE SCALE GENOMIC DNA]</scope>
    <source>
        <strain evidence="5 6">CP1D</strain>
    </source>
</reference>
<dbReference type="InterPro" id="IPR029058">
    <property type="entry name" value="AB_hydrolase_fold"/>
</dbReference>
<feature type="signal peptide" evidence="3">
    <location>
        <begin position="1"/>
        <end position="25"/>
    </location>
</feature>
<dbReference type="GO" id="GO:0016787">
    <property type="term" value="F:hydrolase activity"/>
    <property type="evidence" value="ECO:0007669"/>
    <property type="project" value="UniProtKB-KW"/>
</dbReference>
<proteinExistence type="predicted"/>
<sequence>MIDRRQTLAALGSVMAAAAAGSARAQEPTPPARGTPPDPTEILELWPDGAPGAPATLPVERIEERSKDPALSDRAVSGTHRPRLVVFRPRKPNGSALMVAPGGGYVRVVLDKEGFEIGRWLAERGWTVFVLFYRLPGDGWAAGPDTPLQDSQRAMRLIRSRAQSYGIRRDRVAAMGFSAGGHVCGDLATRYDARVYAPVDAADELSARPDIAAPIYPVQSMRLPVAHGGSRKQLLGANPTPELEAAHSPENNVRATTPPCFLVHAEDDATVPVENSLTLRAALKRAGVPVETHLFTEGGHGFGIRGAAGKPAATWPALFARWAKSHGFG</sequence>
<feature type="domain" description="BD-FAE-like" evidence="4">
    <location>
        <begin position="101"/>
        <end position="283"/>
    </location>
</feature>
<evidence type="ECO:0000256" key="2">
    <source>
        <dbReference type="SAM" id="MobiDB-lite"/>
    </source>
</evidence>
<gene>
    <name evidence="5" type="ORF">EO081_16235</name>
</gene>
<feature type="compositionally biased region" description="Pro residues" evidence="2">
    <location>
        <begin position="28"/>
        <end position="39"/>
    </location>
</feature>
<dbReference type="SUPFAM" id="SSF53474">
    <property type="entry name" value="alpha/beta-Hydrolases"/>
    <property type="match status" value="1"/>
</dbReference>
<feature type="region of interest" description="Disordered" evidence="2">
    <location>
        <begin position="21"/>
        <end position="42"/>
    </location>
</feature>
<keyword evidence="3" id="KW-0732">Signal</keyword>
<dbReference type="InterPro" id="IPR050300">
    <property type="entry name" value="GDXG_lipolytic_enzyme"/>
</dbReference>
<feature type="chain" id="PRO_5043825996" evidence="3">
    <location>
        <begin position="26"/>
        <end position="329"/>
    </location>
</feature>
<dbReference type="RefSeq" id="WP_129343469.1">
    <property type="nucleotide sequence ID" value="NZ_JACIDD010000004.1"/>
</dbReference>
<dbReference type="PROSITE" id="PS51318">
    <property type="entry name" value="TAT"/>
    <property type="match status" value="1"/>
</dbReference>
<protein>
    <submittedName>
        <fullName evidence="5">Alpha/beta hydrolase</fullName>
    </submittedName>
</protein>
<keyword evidence="6" id="KW-1185">Reference proteome</keyword>
<evidence type="ECO:0000313" key="6">
    <source>
        <dbReference type="Proteomes" id="UP000292347"/>
    </source>
</evidence>
<evidence type="ECO:0000259" key="4">
    <source>
        <dbReference type="Pfam" id="PF20434"/>
    </source>
</evidence>
<organism evidence="5 6">
    <name type="scientific">Sphingomonas desiccabilis</name>
    <dbReference type="NCBI Taxonomy" id="429134"/>
    <lineage>
        <taxon>Bacteria</taxon>
        <taxon>Pseudomonadati</taxon>
        <taxon>Pseudomonadota</taxon>
        <taxon>Alphaproteobacteria</taxon>
        <taxon>Sphingomonadales</taxon>
        <taxon>Sphingomonadaceae</taxon>
        <taxon>Sphingomonas</taxon>
    </lineage>
</organism>
<dbReference type="Pfam" id="PF20434">
    <property type="entry name" value="BD-FAE"/>
    <property type="match status" value="1"/>
</dbReference>
<dbReference type="Proteomes" id="UP000292347">
    <property type="component" value="Unassembled WGS sequence"/>
</dbReference>
<dbReference type="PANTHER" id="PTHR48081">
    <property type="entry name" value="AB HYDROLASE SUPERFAMILY PROTEIN C4A8.06C"/>
    <property type="match status" value="1"/>
</dbReference>
<accession>A0A4Q2IKW3</accession>
<dbReference type="InterPro" id="IPR049492">
    <property type="entry name" value="BD-FAE-like_dom"/>
</dbReference>
<dbReference type="Gene3D" id="3.40.50.1820">
    <property type="entry name" value="alpha/beta hydrolase"/>
    <property type="match status" value="1"/>
</dbReference>
<comment type="caution">
    <text evidence="5">The sequence shown here is derived from an EMBL/GenBank/DDBJ whole genome shotgun (WGS) entry which is preliminary data.</text>
</comment>
<evidence type="ECO:0000256" key="1">
    <source>
        <dbReference type="ARBA" id="ARBA00022801"/>
    </source>
</evidence>
<dbReference type="InterPro" id="IPR006311">
    <property type="entry name" value="TAT_signal"/>
</dbReference>